<name>A0A4Y8WJ52_9VIBR</name>
<feature type="transmembrane region" description="Helical" evidence="1">
    <location>
        <begin position="149"/>
        <end position="167"/>
    </location>
</feature>
<evidence type="ECO:0000256" key="1">
    <source>
        <dbReference type="SAM" id="Phobius"/>
    </source>
</evidence>
<keyword evidence="1" id="KW-0812">Transmembrane</keyword>
<gene>
    <name evidence="3" type="ORF">ELS82_04735</name>
</gene>
<feature type="domain" description="N-acetyltransferase" evidence="2">
    <location>
        <begin position="19"/>
        <end position="155"/>
    </location>
</feature>
<dbReference type="InterPro" id="IPR016181">
    <property type="entry name" value="Acyl_CoA_acyltransferase"/>
</dbReference>
<dbReference type="CDD" id="cd04301">
    <property type="entry name" value="NAT_SF"/>
    <property type="match status" value="1"/>
</dbReference>
<dbReference type="GO" id="GO:0016747">
    <property type="term" value="F:acyltransferase activity, transferring groups other than amino-acyl groups"/>
    <property type="evidence" value="ECO:0007669"/>
    <property type="project" value="InterPro"/>
</dbReference>
<dbReference type="Pfam" id="PF00583">
    <property type="entry name" value="Acetyltransf_1"/>
    <property type="match status" value="1"/>
</dbReference>
<organism evidence="3 4">
    <name type="scientific">Vibrio ouci</name>
    <dbReference type="NCBI Taxonomy" id="2499078"/>
    <lineage>
        <taxon>Bacteria</taxon>
        <taxon>Pseudomonadati</taxon>
        <taxon>Pseudomonadota</taxon>
        <taxon>Gammaproteobacteria</taxon>
        <taxon>Vibrionales</taxon>
        <taxon>Vibrionaceae</taxon>
        <taxon>Vibrio</taxon>
    </lineage>
</organism>
<keyword evidence="1" id="KW-0472">Membrane</keyword>
<dbReference type="RefSeq" id="WP_134834434.1">
    <property type="nucleotide sequence ID" value="NZ_SATR01000004.1"/>
</dbReference>
<dbReference type="InterPro" id="IPR000182">
    <property type="entry name" value="GNAT_dom"/>
</dbReference>
<dbReference type="Gene3D" id="3.40.630.30">
    <property type="match status" value="1"/>
</dbReference>
<sequence length="194" mass="22796">MFIERQTTNQLNTYRGLELQRRGLTHQEALLVMEQISSSPDITGYSYREWTKSKDTFVLLNIHTGEFIGAILVHDLLDNWSEIAVVFICEKYRSVGYGHYLLNACIRTLKHSNKKLFLFYSKAVMETISINAGFEIFASEKEFINRSLIKWLSLNIIYKALWLSNAYRLREIRRKKKQFGSDFNFKMAVYLARS</sequence>
<protein>
    <submittedName>
        <fullName evidence="3">GNAT family N-acetyltransferase</fullName>
    </submittedName>
</protein>
<evidence type="ECO:0000313" key="3">
    <source>
        <dbReference type="EMBL" id="TFH92849.1"/>
    </source>
</evidence>
<proteinExistence type="predicted"/>
<accession>A0A4Y8WJ52</accession>
<keyword evidence="3" id="KW-0808">Transferase</keyword>
<dbReference type="PROSITE" id="PS51186">
    <property type="entry name" value="GNAT"/>
    <property type="match status" value="1"/>
</dbReference>
<dbReference type="OrthoDB" id="4244533at2"/>
<reference evidence="3 4" key="1">
    <citation type="submission" date="2019-01" db="EMBL/GenBank/DDBJ databases">
        <title>Vibrio BEI176 sp. nov, a marine bacterium isolated from China: eastern marignal seas.</title>
        <authorList>
            <person name="Li B."/>
        </authorList>
    </citation>
    <scope>NUCLEOTIDE SEQUENCE [LARGE SCALE GENOMIC DNA]</scope>
    <source>
        <strain evidence="3 4">BEI176</strain>
    </source>
</reference>
<comment type="caution">
    <text evidence="3">The sequence shown here is derived from an EMBL/GenBank/DDBJ whole genome shotgun (WGS) entry which is preliminary data.</text>
</comment>
<keyword evidence="4" id="KW-1185">Reference proteome</keyword>
<feature type="transmembrane region" description="Helical" evidence="1">
    <location>
        <begin position="117"/>
        <end position="137"/>
    </location>
</feature>
<evidence type="ECO:0000313" key="4">
    <source>
        <dbReference type="Proteomes" id="UP000297753"/>
    </source>
</evidence>
<dbReference type="EMBL" id="SATR01000004">
    <property type="protein sequence ID" value="TFH92849.1"/>
    <property type="molecule type" value="Genomic_DNA"/>
</dbReference>
<dbReference type="Proteomes" id="UP000297753">
    <property type="component" value="Unassembled WGS sequence"/>
</dbReference>
<dbReference type="SUPFAM" id="SSF55729">
    <property type="entry name" value="Acyl-CoA N-acyltransferases (Nat)"/>
    <property type="match status" value="1"/>
</dbReference>
<dbReference type="AlphaFoldDB" id="A0A4Y8WJ52"/>
<evidence type="ECO:0000259" key="2">
    <source>
        <dbReference type="PROSITE" id="PS51186"/>
    </source>
</evidence>
<keyword evidence="1" id="KW-1133">Transmembrane helix</keyword>